<feature type="region of interest" description="Disordered" evidence="1">
    <location>
        <begin position="439"/>
        <end position="468"/>
    </location>
</feature>
<evidence type="ECO:0000259" key="2">
    <source>
        <dbReference type="Pfam" id="PF14214"/>
    </source>
</evidence>
<evidence type="ECO:0000313" key="4">
    <source>
        <dbReference type="Proteomes" id="UP001157418"/>
    </source>
</evidence>
<dbReference type="Pfam" id="PF14214">
    <property type="entry name" value="Helitron_like_N"/>
    <property type="match status" value="1"/>
</dbReference>
<reference evidence="3 4" key="1">
    <citation type="submission" date="2022-01" db="EMBL/GenBank/DDBJ databases">
        <authorList>
            <person name="Xiong W."/>
            <person name="Schranz E."/>
        </authorList>
    </citation>
    <scope>NUCLEOTIDE SEQUENCE [LARGE SCALE GENOMIC DNA]</scope>
</reference>
<evidence type="ECO:0000256" key="1">
    <source>
        <dbReference type="SAM" id="MobiDB-lite"/>
    </source>
</evidence>
<evidence type="ECO:0000313" key="3">
    <source>
        <dbReference type="EMBL" id="CAH1447378.1"/>
    </source>
</evidence>
<organism evidence="3 4">
    <name type="scientific">Lactuca virosa</name>
    <dbReference type="NCBI Taxonomy" id="75947"/>
    <lineage>
        <taxon>Eukaryota</taxon>
        <taxon>Viridiplantae</taxon>
        <taxon>Streptophyta</taxon>
        <taxon>Embryophyta</taxon>
        <taxon>Tracheophyta</taxon>
        <taxon>Spermatophyta</taxon>
        <taxon>Magnoliopsida</taxon>
        <taxon>eudicotyledons</taxon>
        <taxon>Gunneridae</taxon>
        <taxon>Pentapetalae</taxon>
        <taxon>asterids</taxon>
        <taxon>campanulids</taxon>
        <taxon>Asterales</taxon>
        <taxon>Asteraceae</taxon>
        <taxon>Cichorioideae</taxon>
        <taxon>Cichorieae</taxon>
        <taxon>Lactucinae</taxon>
        <taxon>Lactuca</taxon>
    </lineage>
</organism>
<dbReference type="EMBL" id="CAKMRJ010005523">
    <property type="protein sequence ID" value="CAH1447378.1"/>
    <property type="molecule type" value="Genomic_DNA"/>
</dbReference>
<name>A0AAU9PBE6_9ASTR</name>
<feature type="compositionally biased region" description="Basic residues" evidence="1">
    <location>
        <begin position="445"/>
        <end position="456"/>
    </location>
</feature>
<protein>
    <recommendedName>
        <fullName evidence="2">Helitron helicase-like domain-containing protein</fullName>
    </recommendedName>
</protein>
<dbReference type="PANTHER" id="PTHR45786:SF74">
    <property type="entry name" value="ATP-DEPENDENT DNA HELICASE"/>
    <property type="match status" value="1"/>
</dbReference>
<dbReference type="AlphaFoldDB" id="A0AAU9PBE6"/>
<comment type="caution">
    <text evidence="3">The sequence shown here is derived from an EMBL/GenBank/DDBJ whole genome shotgun (WGS) entry which is preliminary data.</text>
</comment>
<gene>
    <name evidence="3" type="ORF">LVIROSA_LOCUS32991</name>
</gene>
<dbReference type="Proteomes" id="UP001157418">
    <property type="component" value="Unassembled WGS sequence"/>
</dbReference>
<proteinExistence type="predicted"/>
<feature type="domain" description="Helitron helicase-like" evidence="2">
    <location>
        <begin position="747"/>
        <end position="848"/>
    </location>
</feature>
<accession>A0AAU9PBE6</accession>
<dbReference type="PANTHER" id="PTHR45786">
    <property type="entry name" value="DNA BINDING PROTEIN-LIKE"/>
    <property type="match status" value="1"/>
</dbReference>
<dbReference type="InterPro" id="IPR025476">
    <property type="entry name" value="Helitron_helicase-like"/>
</dbReference>
<sequence length="848" mass="96343">MDDAEGYEINRQTQLHTKQTLLDTDVFIEILSRTSLKTFHIIRRTSKHLEKLTYNSHVLDLFKGKNNVLHGVIVQQKKVWGSIERKFVSSCGSINFDIGCIPNSCTILATSLNGLILGECDCSDEYPEKFLFICKPTTLDCRTLPFSIYKYIAVKFAMVVMRSNPFHFKIIRLSYAESDDVTNDRDYENFRQELFQSTTWEWRDLGNIRLPYSVHPVSDETIISKGVVYILLSNYQILQFDAYSEEYAYQQTKVHFISQVNIDLINMEMLGRFSKSLGYTTLGNWYHMPTEENSGLSMIPILNDECLGPFKTIVRAHKFREIEHLYVEHRTVFVPINFPHFLMNSPSKRVEKLIHMFVTEHPMATVDDGIAYIKHMLNMTIPREKMEDAMDMAKENVIAWKNIVYIVMDSLGNTSVHSSDIDFPLTTDVSTALPSDTIEDEQVTRRRRGGRPRVRGRPPDCSIDDITSPRCRRGRPSFVVSPYFVGDNAHRYSQHGSIHVNENIITSNSVPSMAFSSACTVNIDVTRASNRPSPHMIISSSTTIGIDGNPVHSTIMSNLNAPSTTNNSVVHSVVRTYSLHNGRSSTVLPSNTFEAPAVRRPSRGGRPRVVCCRIGIVAMQLAHVYTVKLYYELLSMLDENNSLVQAFRMAKDRFHESSTQSVKIRLIGNRTKDGRQYNLPTVSEVAALIPGDGSPIQSRDVLIEDRGDGTVRRISELHPSFMALQYPLLFPYGEDGFHLNIPLSSKTLHKAGRLFHTFIVDAYVAVLEHDLDWYKRNQSTIHSELYHGLTDSLCRCETSASYVGRRVILPSSFNGGLRHKIQQYQNAMAICRWAGTPDLFVTMTCNPK</sequence>
<keyword evidence="4" id="KW-1185">Reference proteome</keyword>